<comment type="similarity">
    <text evidence="1">Belongs to the SCO1/2 family.</text>
</comment>
<evidence type="ECO:0000256" key="4">
    <source>
        <dbReference type="PIRSR" id="PIRSR603782-2"/>
    </source>
</evidence>
<dbReference type="RefSeq" id="WP_028600506.1">
    <property type="nucleotide sequence ID" value="NZ_BIMM01000062.1"/>
</dbReference>
<feature type="binding site" evidence="3">
    <location>
        <position position="82"/>
    </location>
    <ligand>
        <name>Cu cation</name>
        <dbReference type="ChEBI" id="CHEBI:23378"/>
    </ligand>
</feature>
<evidence type="ECO:0000313" key="7">
    <source>
        <dbReference type="EMBL" id="PLT47294.1"/>
    </source>
</evidence>
<evidence type="ECO:0000259" key="6">
    <source>
        <dbReference type="PROSITE" id="PS51352"/>
    </source>
</evidence>
<dbReference type="Proteomes" id="UP000234789">
    <property type="component" value="Unassembled WGS sequence"/>
</dbReference>
<dbReference type="GO" id="GO:0046872">
    <property type="term" value="F:metal ion binding"/>
    <property type="evidence" value="ECO:0007669"/>
    <property type="project" value="UniProtKB-KW"/>
</dbReference>
<dbReference type="EMBL" id="NFEZ01000003">
    <property type="protein sequence ID" value="PLT47294.1"/>
    <property type="molecule type" value="Genomic_DNA"/>
</dbReference>
<dbReference type="InterPro" id="IPR003782">
    <property type="entry name" value="SCO1/SenC"/>
</dbReference>
<evidence type="ECO:0000256" key="3">
    <source>
        <dbReference type="PIRSR" id="PIRSR603782-1"/>
    </source>
</evidence>
<keyword evidence="5" id="KW-0812">Transmembrane</keyword>
<keyword evidence="2 3" id="KW-0186">Copper</keyword>
<keyword evidence="3" id="KW-0479">Metal-binding</keyword>
<comment type="caution">
    <text evidence="7">The sequence shown here is derived from an EMBL/GenBank/DDBJ whole genome shotgun (WGS) entry which is preliminary data.</text>
</comment>
<dbReference type="InterPro" id="IPR036249">
    <property type="entry name" value="Thioredoxin-like_sf"/>
</dbReference>
<accession>A0A2N5NAF3</accession>
<sequence>MTFIRRHAFKIALFALCALMGAYLLVTYLQDNRSSVSFPMDTPAPAYTLQSELDGGKAFSSAESDGKVRLVYFYWASCPDVCPATTFILSKVQDQLKEKGLFGTKAELQSITFDPERDTPEAIRSFAAKFHADPAGWRFLRQDDAAASEQLAKDFGLMVVKDESRNYSHTDAIFVVDKKGSIRKYIIGGNDLKKTPDEIAASLVEAVEALT</sequence>
<protein>
    <submittedName>
        <fullName evidence="7">Cytochrome oxidase biogenesis protein Sco1/SenC/PrrC, putative copper metallochaperone</fullName>
    </submittedName>
</protein>
<dbReference type="InterPro" id="IPR013766">
    <property type="entry name" value="Thioredoxin_domain"/>
</dbReference>
<reference evidence="7 8" key="1">
    <citation type="submission" date="2017-05" db="EMBL/GenBank/DDBJ databases">
        <title>Functional genome analysis of Paenibacillus pasadenensis strain R16: insights on endophytic life style and antifungal activity.</title>
        <authorList>
            <person name="Passera A."/>
            <person name="Marcolungo L."/>
            <person name="Casati P."/>
            <person name="Brasca M."/>
            <person name="Quaglino F."/>
            <person name="Delledonne M."/>
        </authorList>
    </citation>
    <scope>NUCLEOTIDE SEQUENCE [LARGE SCALE GENOMIC DNA]</scope>
    <source>
        <strain evidence="7 8">R16</strain>
    </source>
</reference>
<dbReference type="PANTHER" id="PTHR12151">
    <property type="entry name" value="ELECTRON TRANSPORT PROTIN SCO1/SENC FAMILY MEMBER"/>
    <property type="match status" value="1"/>
</dbReference>
<dbReference type="AlphaFoldDB" id="A0A2N5NAF3"/>
<dbReference type="Pfam" id="PF02630">
    <property type="entry name" value="SCO1-SenC"/>
    <property type="match status" value="1"/>
</dbReference>
<evidence type="ECO:0000256" key="5">
    <source>
        <dbReference type="SAM" id="Phobius"/>
    </source>
</evidence>
<feature type="transmembrane region" description="Helical" evidence="5">
    <location>
        <begin position="12"/>
        <end position="29"/>
    </location>
</feature>
<keyword evidence="4" id="KW-1015">Disulfide bond</keyword>
<dbReference type="SUPFAM" id="SSF52833">
    <property type="entry name" value="Thioredoxin-like"/>
    <property type="match status" value="1"/>
</dbReference>
<evidence type="ECO:0000256" key="2">
    <source>
        <dbReference type="ARBA" id="ARBA00023008"/>
    </source>
</evidence>
<dbReference type="PROSITE" id="PS51352">
    <property type="entry name" value="THIOREDOXIN_2"/>
    <property type="match status" value="1"/>
</dbReference>
<name>A0A2N5NAF3_9BACL</name>
<evidence type="ECO:0000313" key="8">
    <source>
        <dbReference type="Proteomes" id="UP000234789"/>
    </source>
</evidence>
<organism evidence="7 8">
    <name type="scientific">Paenibacillus pasadenensis</name>
    <dbReference type="NCBI Taxonomy" id="217090"/>
    <lineage>
        <taxon>Bacteria</taxon>
        <taxon>Bacillati</taxon>
        <taxon>Bacillota</taxon>
        <taxon>Bacilli</taxon>
        <taxon>Bacillales</taxon>
        <taxon>Paenibacillaceae</taxon>
        <taxon>Paenibacillus</taxon>
    </lineage>
</organism>
<keyword evidence="5" id="KW-0472">Membrane</keyword>
<dbReference type="OrthoDB" id="9811998at2"/>
<feature type="binding site" evidence="3">
    <location>
        <position position="78"/>
    </location>
    <ligand>
        <name>Cu cation</name>
        <dbReference type="ChEBI" id="CHEBI:23378"/>
    </ligand>
</feature>
<keyword evidence="5" id="KW-1133">Transmembrane helix</keyword>
<evidence type="ECO:0000256" key="1">
    <source>
        <dbReference type="ARBA" id="ARBA00010996"/>
    </source>
</evidence>
<gene>
    <name evidence="7" type="ORF">B8V81_1518</name>
</gene>
<dbReference type="PANTHER" id="PTHR12151:SF25">
    <property type="entry name" value="LINALOOL DEHYDRATASE_ISOMERASE DOMAIN-CONTAINING PROTEIN"/>
    <property type="match status" value="1"/>
</dbReference>
<feature type="domain" description="Thioredoxin" evidence="6">
    <location>
        <begin position="38"/>
        <end position="209"/>
    </location>
</feature>
<dbReference type="Gene3D" id="3.40.30.10">
    <property type="entry name" value="Glutaredoxin"/>
    <property type="match status" value="1"/>
</dbReference>
<feature type="disulfide bond" description="Redox-active" evidence="4">
    <location>
        <begin position="78"/>
        <end position="82"/>
    </location>
</feature>
<dbReference type="CDD" id="cd02968">
    <property type="entry name" value="SCO"/>
    <property type="match status" value="1"/>
</dbReference>
<keyword evidence="8" id="KW-1185">Reference proteome</keyword>
<proteinExistence type="inferred from homology"/>
<feature type="binding site" evidence="3">
    <location>
        <position position="169"/>
    </location>
    <ligand>
        <name>Cu cation</name>
        <dbReference type="ChEBI" id="CHEBI:23378"/>
    </ligand>
</feature>